<gene>
    <name evidence="3" type="ORF">AB406_1906</name>
</gene>
<feature type="signal peptide" evidence="2">
    <location>
        <begin position="1"/>
        <end position="19"/>
    </location>
</feature>
<evidence type="ECO:0000256" key="2">
    <source>
        <dbReference type="SAM" id="SignalP"/>
    </source>
</evidence>
<proteinExistence type="predicted"/>
<evidence type="ECO:0000313" key="3">
    <source>
        <dbReference type="EMBL" id="AQY22847.1"/>
    </source>
</evidence>
<protein>
    <submittedName>
        <fullName evidence="3">Uncharacterized protein</fullName>
    </submittedName>
</protein>
<name>A0A1S7DUR5_RIEAN</name>
<dbReference type="AlphaFoldDB" id="A0A1S7DUR5"/>
<sequence>MWNNVIFSFMKKIFMIALASGLVSVACSKKENANTESNVMLQEPEVAVVVDTVKAEASTPATTEATPVADSTATK</sequence>
<organism evidence="3 4">
    <name type="scientific">Riemerella anatipestifer</name>
    <name type="common">Moraxella anatipestifer</name>
    <dbReference type="NCBI Taxonomy" id="34085"/>
    <lineage>
        <taxon>Bacteria</taxon>
        <taxon>Pseudomonadati</taxon>
        <taxon>Bacteroidota</taxon>
        <taxon>Flavobacteriia</taxon>
        <taxon>Flavobacteriales</taxon>
        <taxon>Weeksellaceae</taxon>
        <taxon>Riemerella</taxon>
    </lineage>
</organism>
<feature type="region of interest" description="Disordered" evidence="1">
    <location>
        <begin position="56"/>
        <end position="75"/>
    </location>
</feature>
<evidence type="ECO:0000256" key="1">
    <source>
        <dbReference type="SAM" id="MobiDB-lite"/>
    </source>
</evidence>
<feature type="chain" id="PRO_5012368173" evidence="2">
    <location>
        <begin position="20"/>
        <end position="75"/>
    </location>
</feature>
<evidence type="ECO:0000313" key="4">
    <source>
        <dbReference type="Proteomes" id="UP000189883"/>
    </source>
</evidence>
<reference evidence="3 4" key="1">
    <citation type="submission" date="2015-06" db="EMBL/GenBank/DDBJ databases">
        <title>R. anatipestifer strain HXb2 is the most virulent strain so far, and the genome sequence would help us uncover the pathogenesis.</title>
        <authorList>
            <person name="Hu Q."/>
            <person name="Qi J."/>
            <person name="Bo H."/>
            <person name="Liu G."/>
            <person name="Tao M."/>
            <person name="Ding Y."/>
            <person name="Xue Y."/>
        </authorList>
    </citation>
    <scope>NUCLEOTIDE SEQUENCE [LARGE SCALE GENOMIC DNA]</scope>
    <source>
        <strain evidence="3 4">HXb2</strain>
    </source>
</reference>
<keyword evidence="2" id="KW-0732">Signal</keyword>
<accession>A0A1S7DUR5</accession>
<feature type="compositionally biased region" description="Low complexity" evidence="1">
    <location>
        <begin position="56"/>
        <end position="67"/>
    </location>
</feature>
<dbReference type="Proteomes" id="UP000189883">
    <property type="component" value="Chromosome"/>
</dbReference>
<dbReference type="EMBL" id="CP011859">
    <property type="protein sequence ID" value="AQY22847.1"/>
    <property type="molecule type" value="Genomic_DNA"/>
</dbReference>